<evidence type="ECO:0000313" key="9">
    <source>
        <dbReference type="EMBL" id="TCU86201.1"/>
    </source>
</evidence>
<feature type="transmembrane region" description="Helical" evidence="6">
    <location>
        <begin position="133"/>
        <end position="150"/>
    </location>
</feature>
<dbReference type="EMBL" id="SMBT01000006">
    <property type="protein sequence ID" value="TCU86201.1"/>
    <property type="molecule type" value="Genomic_DNA"/>
</dbReference>
<dbReference type="PANTHER" id="PTHR42920:SF5">
    <property type="entry name" value="EAMA DOMAIN-CONTAINING PROTEIN"/>
    <property type="match status" value="1"/>
</dbReference>
<accession>A0A377SRF3</accession>
<reference evidence="8 10" key="1">
    <citation type="submission" date="2018-06" db="EMBL/GenBank/DDBJ databases">
        <authorList>
            <consortium name="Pathogen Informatics"/>
            <person name="Doyle S."/>
        </authorList>
    </citation>
    <scope>NUCLEOTIDE SEQUENCE [LARGE SCALE GENOMIC DNA]</scope>
    <source>
        <strain evidence="8 10">NCTC11159</strain>
    </source>
</reference>
<feature type="transmembrane region" description="Helical" evidence="6">
    <location>
        <begin position="156"/>
        <end position="175"/>
    </location>
</feature>
<sequence length="295" mass="31495">MHSNASSSSFRLGVILAIFAATGFSCKAIFAKLAYRHGTDAITLVCLRMLFVLLILASYSLWRSKARLAGRDYLALIGLGLLGYYLSSVLDFIGLTTVSASLERLILSLYPTLTVLFSVLLTGTVMTRRMKQALPLTYLGIALVIAPGLAEANADWVGIGFIMASTTCYALYMSLSPTMISRVGAMRFTELGLTVSSIAVLCHFLITHPINALVQPLPVYGLAAAMAVFATVLPIYATAAAMSRIGASRTAIIGSLGPMLSILMSISILDERLTAIQWLGAALVMLGVWVVSKKS</sequence>
<evidence type="ECO:0000313" key="11">
    <source>
        <dbReference type="Proteomes" id="UP000295794"/>
    </source>
</evidence>
<keyword evidence="11" id="KW-1185">Reference proteome</keyword>
<dbReference type="PANTHER" id="PTHR42920">
    <property type="entry name" value="OS03G0707200 PROTEIN-RELATED"/>
    <property type="match status" value="1"/>
</dbReference>
<evidence type="ECO:0000259" key="7">
    <source>
        <dbReference type="Pfam" id="PF00892"/>
    </source>
</evidence>
<protein>
    <submittedName>
        <fullName evidence="8">Predicted permease, DMT superfamily</fullName>
    </submittedName>
    <submittedName>
        <fullName evidence="9">Threonine/homoserine efflux transporter RhtA</fullName>
    </submittedName>
</protein>
<proteinExistence type="predicted"/>
<comment type="subcellular location">
    <subcellularLocation>
        <location evidence="1">Cell membrane</location>
        <topology evidence="1">Multi-pass membrane protein</topology>
    </subcellularLocation>
</comment>
<dbReference type="RefSeq" id="WP_115228398.1">
    <property type="nucleotide sequence ID" value="NZ_CAWOLO010000006.1"/>
</dbReference>
<feature type="transmembrane region" description="Helical" evidence="6">
    <location>
        <begin position="73"/>
        <end position="93"/>
    </location>
</feature>
<evidence type="ECO:0000256" key="1">
    <source>
        <dbReference type="ARBA" id="ARBA00004651"/>
    </source>
</evidence>
<feature type="transmembrane region" description="Helical" evidence="6">
    <location>
        <begin position="41"/>
        <end position="61"/>
    </location>
</feature>
<feature type="transmembrane region" description="Helical" evidence="6">
    <location>
        <begin position="218"/>
        <end position="239"/>
    </location>
</feature>
<evidence type="ECO:0000313" key="10">
    <source>
        <dbReference type="Proteomes" id="UP000255108"/>
    </source>
</evidence>
<dbReference type="Pfam" id="PF00892">
    <property type="entry name" value="EamA"/>
    <property type="match status" value="2"/>
</dbReference>
<gene>
    <name evidence="9" type="ORF">EV682_10685</name>
    <name evidence="8" type="ORF">NCTC11159_03151</name>
</gene>
<feature type="domain" description="EamA" evidence="7">
    <location>
        <begin position="12"/>
        <end position="145"/>
    </location>
</feature>
<feature type="transmembrane region" description="Helical" evidence="6">
    <location>
        <begin position="275"/>
        <end position="292"/>
    </location>
</feature>
<name>A0A377SRF3_9NEIS</name>
<dbReference type="InterPro" id="IPR037185">
    <property type="entry name" value="EmrE-like"/>
</dbReference>
<dbReference type="InterPro" id="IPR051258">
    <property type="entry name" value="Diverse_Substrate_Transporter"/>
</dbReference>
<dbReference type="Gene3D" id="1.10.3730.20">
    <property type="match status" value="1"/>
</dbReference>
<organism evidence="8 10">
    <name type="scientific">Iodobacter fluviatilis</name>
    <dbReference type="NCBI Taxonomy" id="537"/>
    <lineage>
        <taxon>Bacteria</taxon>
        <taxon>Pseudomonadati</taxon>
        <taxon>Pseudomonadota</taxon>
        <taxon>Betaproteobacteria</taxon>
        <taxon>Neisseriales</taxon>
        <taxon>Chitinibacteraceae</taxon>
        <taxon>Iodobacter</taxon>
    </lineage>
</organism>
<keyword evidence="3 6" id="KW-0812">Transmembrane</keyword>
<feature type="transmembrane region" description="Helical" evidence="6">
    <location>
        <begin position="251"/>
        <end position="269"/>
    </location>
</feature>
<keyword evidence="5 6" id="KW-0472">Membrane</keyword>
<keyword evidence="4 6" id="KW-1133">Transmembrane helix</keyword>
<feature type="domain" description="EamA" evidence="7">
    <location>
        <begin position="157"/>
        <end position="292"/>
    </location>
</feature>
<evidence type="ECO:0000313" key="8">
    <source>
        <dbReference type="EMBL" id="STR44612.1"/>
    </source>
</evidence>
<dbReference type="AlphaFoldDB" id="A0A377SRF3"/>
<evidence type="ECO:0000256" key="2">
    <source>
        <dbReference type="ARBA" id="ARBA00022475"/>
    </source>
</evidence>
<reference evidence="9 11" key="2">
    <citation type="submission" date="2019-03" db="EMBL/GenBank/DDBJ databases">
        <title>Genomic Encyclopedia of Type Strains, Phase IV (KMG-IV): sequencing the most valuable type-strain genomes for metagenomic binning, comparative biology and taxonomic classification.</title>
        <authorList>
            <person name="Goeker M."/>
        </authorList>
    </citation>
    <scope>NUCLEOTIDE SEQUENCE [LARGE SCALE GENOMIC DNA]</scope>
    <source>
        <strain evidence="9 11">DSM 3764</strain>
    </source>
</reference>
<keyword evidence="2" id="KW-1003">Cell membrane</keyword>
<dbReference type="OrthoDB" id="9813617at2"/>
<dbReference type="EMBL" id="UGHR01000003">
    <property type="protein sequence ID" value="STR44612.1"/>
    <property type="molecule type" value="Genomic_DNA"/>
</dbReference>
<evidence type="ECO:0000256" key="5">
    <source>
        <dbReference type="ARBA" id="ARBA00023136"/>
    </source>
</evidence>
<dbReference type="Proteomes" id="UP000255108">
    <property type="component" value="Unassembled WGS sequence"/>
</dbReference>
<dbReference type="GO" id="GO:0005886">
    <property type="term" value="C:plasma membrane"/>
    <property type="evidence" value="ECO:0007669"/>
    <property type="project" value="UniProtKB-SubCell"/>
</dbReference>
<dbReference type="SUPFAM" id="SSF103481">
    <property type="entry name" value="Multidrug resistance efflux transporter EmrE"/>
    <property type="match status" value="2"/>
</dbReference>
<evidence type="ECO:0000256" key="3">
    <source>
        <dbReference type="ARBA" id="ARBA00022692"/>
    </source>
</evidence>
<dbReference type="InterPro" id="IPR000620">
    <property type="entry name" value="EamA_dom"/>
</dbReference>
<dbReference type="Proteomes" id="UP000295794">
    <property type="component" value="Unassembled WGS sequence"/>
</dbReference>
<feature type="transmembrane region" description="Helical" evidence="6">
    <location>
        <begin position="105"/>
        <end position="126"/>
    </location>
</feature>
<feature type="transmembrane region" description="Helical" evidence="6">
    <location>
        <begin position="12"/>
        <end position="35"/>
    </location>
</feature>
<evidence type="ECO:0000256" key="6">
    <source>
        <dbReference type="SAM" id="Phobius"/>
    </source>
</evidence>
<feature type="transmembrane region" description="Helical" evidence="6">
    <location>
        <begin position="187"/>
        <end position="206"/>
    </location>
</feature>
<evidence type="ECO:0000256" key="4">
    <source>
        <dbReference type="ARBA" id="ARBA00022989"/>
    </source>
</evidence>